<dbReference type="InterPro" id="IPR012495">
    <property type="entry name" value="TadE-like_dom"/>
</dbReference>
<dbReference type="Pfam" id="PF07811">
    <property type="entry name" value="TadE"/>
    <property type="match status" value="1"/>
</dbReference>
<evidence type="ECO:0000259" key="2">
    <source>
        <dbReference type="Pfam" id="PF07811"/>
    </source>
</evidence>
<gene>
    <name evidence="3" type="ORF">CA984_40275</name>
</gene>
<feature type="compositionally biased region" description="Basic and acidic residues" evidence="1">
    <location>
        <begin position="51"/>
        <end position="60"/>
    </location>
</feature>
<feature type="domain" description="TadE-like" evidence="2">
    <location>
        <begin position="62"/>
        <end position="104"/>
    </location>
</feature>
<dbReference type="EMBL" id="NGFP01000335">
    <property type="protein sequence ID" value="OUC84170.1"/>
    <property type="molecule type" value="Genomic_DNA"/>
</dbReference>
<proteinExistence type="predicted"/>
<evidence type="ECO:0000313" key="4">
    <source>
        <dbReference type="Proteomes" id="UP000194761"/>
    </source>
</evidence>
<feature type="compositionally biased region" description="Gly residues" evidence="1">
    <location>
        <begin position="27"/>
        <end position="50"/>
    </location>
</feature>
<evidence type="ECO:0000313" key="3">
    <source>
        <dbReference type="EMBL" id="OUC84170.1"/>
    </source>
</evidence>
<dbReference type="AlphaFoldDB" id="A0A243QSF7"/>
<feature type="compositionally biased region" description="Low complexity" evidence="1">
    <location>
        <begin position="1"/>
        <end position="18"/>
    </location>
</feature>
<reference evidence="3 4" key="1">
    <citation type="submission" date="2017-05" db="EMBL/GenBank/DDBJ databases">
        <title>Biotechnological potential of actinobacteria isolated from South African environments.</title>
        <authorList>
            <person name="Le Roes-Hill M."/>
            <person name="Prins A."/>
            <person name="Durrell K.A."/>
        </authorList>
    </citation>
    <scope>NUCLEOTIDE SEQUENCE [LARGE SCALE GENOMIC DNA]</scope>
    <source>
        <strain evidence="3">M26</strain>
    </source>
</reference>
<keyword evidence="4" id="KW-1185">Reference proteome</keyword>
<sequence>MPMTFPAPSRPGRGPGCARRGGEREPGGGCARCGGDPGHGRGCGDGGPGRGRGDGRRGGERGSLTAETVMLAPVFLLFMLFLVGAGRLVEAQGEVNGAARDAARAASVERTLSDAEDAADRAAKESLSGECEPEVSLAGTDWKEGALVRVEVTCSLDLGFLGFGAAKEMKGDSVVPLEQFRRVE</sequence>
<dbReference type="Proteomes" id="UP000194761">
    <property type="component" value="Unassembled WGS sequence"/>
</dbReference>
<accession>A0A243QSF7</accession>
<comment type="caution">
    <text evidence="3">The sequence shown here is derived from an EMBL/GenBank/DDBJ whole genome shotgun (WGS) entry which is preliminary data.</text>
</comment>
<feature type="region of interest" description="Disordered" evidence="1">
    <location>
        <begin position="1"/>
        <end position="61"/>
    </location>
</feature>
<evidence type="ECO:0000256" key="1">
    <source>
        <dbReference type="SAM" id="MobiDB-lite"/>
    </source>
</evidence>
<name>A0A243QSF7_9ACTN</name>
<protein>
    <recommendedName>
        <fullName evidence="2">TadE-like domain-containing protein</fullName>
    </recommendedName>
</protein>
<organism evidence="3 4">
    <name type="scientific">Streptosporangium minutum</name>
    <dbReference type="NCBI Taxonomy" id="569862"/>
    <lineage>
        <taxon>Bacteria</taxon>
        <taxon>Bacillati</taxon>
        <taxon>Actinomycetota</taxon>
        <taxon>Actinomycetes</taxon>
        <taxon>Streptosporangiales</taxon>
        <taxon>Streptosporangiaceae</taxon>
        <taxon>Streptosporangium</taxon>
    </lineage>
</organism>